<reference evidence="3 4" key="1">
    <citation type="journal article" date="2016" name="Nat. Commun.">
        <title>Thousands of microbial genomes shed light on interconnected biogeochemical processes in an aquifer system.</title>
        <authorList>
            <person name="Anantharaman K."/>
            <person name="Brown C.T."/>
            <person name="Hug L.A."/>
            <person name="Sharon I."/>
            <person name="Castelle C.J."/>
            <person name="Probst A.J."/>
            <person name="Thomas B.C."/>
            <person name="Singh A."/>
            <person name="Wilkins M.J."/>
            <person name="Karaoz U."/>
            <person name="Brodie E.L."/>
            <person name="Williams K.H."/>
            <person name="Hubbard S.S."/>
            <person name="Banfield J.F."/>
        </authorList>
    </citation>
    <scope>NUCLEOTIDE SEQUENCE [LARGE SCALE GENOMIC DNA]</scope>
    <source>
        <strain evidence="4">RIFCSPLOWO2_12_FULL_64_10</strain>
    </source>
</reference>
<gene>
    <name evidence="3" type="ORF">A3F84_18125</name>
</gene>
<dbReference type="Proteomes" id="UP000178606">
    <property type="component" value="Unassembled WGS sequence"/>
</dbReference>
<feature type="transmembrane region" description="Helical" evidence="2">
    <location>
        <begin position="60"/>
        <end position="78"/>
    </location>
</feature>
<sequence>MPSERDDILFEEVQQFRQAWVWVITLPSSLLVLGIFAWGVYKQILLGRPWGDRPMPDAQLILASIFGSALAVGLPWLFHHMRLVVRVAGGYLQVRFFPFVNRTIPIEQIVHWEARTYRPIREYGGWGIRYGGKRRGRAYTVSGNFGVQIELKNGERLLIGSRRADDLVGALEQVRREAPHLPPDPLPPPHVGGGRGNQGPSP</sequence>
<keyword evidence="2" id="KW-0472">Membrane</keyword>
<keyword evidence="2" id="KW-0812">Transmembrane</keyword>
<evidence type="ECO:0008006" key="5">
    <source>
        <dbReference type="Google" id="ProtNLM"/>
    </source>
</evidence>
<keyword evidence="2" id="KW-1133">Transmembrane helix</keyword>
<evidence type="ECO:0000313" key="3">
    <source>
        <dbReference type="EMBL" id="OGG46737.1"/>
    </source>
</evidence>
<name>A0A1F6CCM6_HANXR</name>
<feature type="region of interest" description="Disordered" evidence="1">
    <location>
        <begin position="177"/>
        <end position="202"/>
    </location>
</feature>
<feature type="compositionally biased region" description="Pro residues" evidence="1">
    <location>
        <begin position="180"/>
        <end position="190"/>
    </location>
</feature>
<comment type="caution">
    <text evidence="3">The sequence shown here is derived from an EMBL/GenBank/DDBJ whole genome shotgun (WGS) entry which is preliminary data.</text>
</comment>
<evidence type="ECO:0000256" key="2">
    <source>
        <dbReference type="SAM" id="Phobius"/>
    </source>
</evidence>
<evidence type="ECO:0000256" key="1">
    <source>
        <dbReference type="SAM" id="MobiDB-lite"/>
    </source>
</evidence>
<accession>A0A1F6CCM6</accession>
<organism evidence="3 4">
    <name type="scientific">Handelsmanbacteria sp. (strain RIFCSPLOWO2_12_FULL_64_10)</name>
    <dbReference type="NCBI Taxonomy" id="1817868"/>
    <lineage>
        <taxon>Bacteria</taxon>
        <taxon>Candidatus Handelsmaniibacteriota</taxon>
    </lineage>
</organism>
<feature type="transmembrane region" description="Helical" evidence="2">
    <location>
        <begin position="20"/>
        <end position="40"/>
    </location>
</feature>
<proteinExistence type="predicted"/>
<evidence type="ECO:0000313" key="4">
    <source>
        <dbReference type="Proteomes" id="UP000178606"/>
    </source>
</evidence>
<feature type="compositionally biased region" description="Gly residues" evidence="1">
    <location>
        <begin position="191"/>
        <end position="202"/>
    </location>
</feature>
<dbReference type="EMBL" id="MFKF01000286">
    <property type="protein sequence ID" value="OGG46737.1"/>
    <property type="molecule type" value="Genomic_DNA"/>
</dbReference>
<dbReference type="AlphaFoldDB" id="A0A1F6CCM6"/>
<protein>
    <recommendedName>
        <fullName evidence="5">Bacterial Pleckstrin homology domain-containing protein</fullName>
    </recommendedName>
</protein>